<dbReference type="AlphaFoldDB" id="X1SLN0"/>
<dbReference type="SUPFAM" id="SSF55979">
    <property type="entry name" value="DNA clamp"/>
    <property type="match status" value="1"/>
</dbReference>
<comment type="caution">
    <text evidence="1">The sequence shown here is derived from an EMBL/GenBank/DDBJ whole genome shotgun (WGS) entry which is preliminary data.</text>
</comment>
<feature type="non-terminal residue" evidence="1">
    <location>
        <position position="105"/>
    </location>
</feature>
<dbReference type="EMBL" id="BARW01012070">
    <property type="protein sequence ID" value="GAI80046.1"/>
    <property type="molecule type" value="Genomic_DNA"/>
</dbReference>
<protein>
    <submittedName>
        <fullName evidence="1">Uncharacterized protein</fullName>
    </submittedName>
</protein>
<proteinExistence type="predicted"/>
<accession>X1SLN0</accession>
<organism evidence="1">
    <name type="scientific">marine sediment metagenome</name>
    <dbReference type="NCBI Taxonomy" id="412755"/>
    <lineage>
        <taxon>unclassified sequences</taxon>
        <taxon>metagenomes</taxon>
        <taxon>ecological metagenomes</taxon>
    </lineage>
</organism>
<name>X1SLN0_9ZZZZ</name>
<reference evidence="1" key="1">
    <citation type="journal article" date="2014" name="Front. Microbiol.">
        <title>High frequency of phylogenetically diverse reductive dehalogenase-homologous genes in deep subseafloor sedimentary metagenomes.</title>
        <authorList>
            <person name="Kawai M."/>
            <person name="Futagami T."/>
            <person name="Toyoda A."/>
            <person name="Takaki Y."/>
            <person name="Nishi S."/>
            <person name="Hori S."/>
            <person name="Arai W."/>
            <person name="Tsubouchi T."/>
            <person name="Morono Y."/>
            <person name="Uchiyama I."/>
            <person name="Ito T."/>
            <person name="Fujiyama A."/>
            <person name="Inagaki F."/>
            <person name="Takami H."/>
        </authorList>
    </citation>
    <scope>NUCLEOTIDE SEQUENCE</scope>
    <source>
        <strain evidence="1">Expedition CK06-06</strain>
    </source>
</reference>
<dbReference type="Gene3D" id="3.10.150.10">
    <property type="entry name" value="DNA Polymerase III, subunit A, domain 2"/>
    <property type="match status" value="1"/>
</dbReference>
<sequence length="105" mass="10957">MTGQTTMASVKVDGNKLAEAIRRVTSFMGDGSRPTLACVYAESQGGVLQLTATDGYRMTHLSVPLPFPEGQLVILGVLTGSSAWWVATSPPHTVAGCSAIAYLAD</sequence>
<dbReference type="InterPro" id="IPR046938">
    <property type="entry name" value="DNA_clamp_sf"/>
</dbReference>
<evidence type="ECO:0000313" key="1">
    <source>
        <dbReference type="EMBL" id="GAI80046.1"/>
    </source>
</evidence>
<gene>
    <name evidence="1" type="ORF">S12H4_22944</name>
</gene>